<dbReference type="InterPro" id="IPR020103">
    <property type="entry name" value="PsdUridine_synth_cat_dom_sf"/>
</dbReference>
<dbReference type="PANTHER" id="PTHR21600:SF44">
    <property type="entry name" value="RIBOSOMAL LARGE SUBUNIT PSEUDOURIDINE SYNTHASE D"/>
    <property type="match status" value="1"/>
</dbReference>
<dbReference type="GO" id="GO:0000455">
    <property type="term" value="P:enzyme-directed rRNA pseudouridine synthesis"/>
    <property type="evidence" value="ECO:0007669"/>
    <property type="project" value="TreeGrafter"/>
</dbReference>
<evidence type="ECO:0000256" key="4">
    <source>
        <dbReference type="ARBA" id="ARBA00031870"/>
    </source>
</evidence>
<feature type="domain" description="Pseudouridine synthase RsuA/RluA-like" evidence="7">
    <location>
        <begin position="92"/>
        <end position="201"/>
    </location>
</feature>
<dbReference type="EMBL" id="CP042652">
    <property type="protein sequence ID" value="QKE29556.1"/>
    <property type="molecule type" value="Genomic_DNA"/>
</dbReference>
<comment type="catalytic activity">
    <reaction evidence="1">
        <text>a uridine in RNA = a pseudouridine in RNA</text>
        <dbReference type="Rhea" id="RHEA:48348"/>
        <dbReference type="Rhea" id="RHEA-COMP:12068"/>
        <dbReference type="Rhea" id="RHEA-COMP:12069"/>
        <dbReference type="ChEBI" id="CHEBI:65314"/>
        <dbReference type="ChEBI" id="CHEBI:65315"/>
    </reaction>
</comment>
<evidence type="ECO:0000256" key="1">
    <source>
        <dbReference type="ARBA" id="ARBA00000073"/>
    </source>
</evidence>
<dbReference type="PROSITE" id="PS50889">
    <property type="entry name" value="S4"/>
    <property type="match status" value="1"/>
</dbReference>
<evidence type="ECO:0000256" key="6">
    <source>
        <dbReference type="PROSITE-ProRule" id="PRU00182"/>
    </source>
</evidence>
<dbReference type="InterPro" id="IPR006145">
    <property type="entry name" value="PsdUridine_synth_RsuA/RluA"/>
</dbReference>
<keyword evidence="3 8" id="KW-0413">Isomerase</keyword>
<protein>
    <recommendedName>
        <fullName evidence="4">RNA pseudouridylate synthase</fullName>
    </recommendedName>
    <alternativeName>
        <fullName evidence="5">RNA-uridine isomerase</fullName>
    </alternativeName>
</protein>
<evidence type="ECO:0000256" key="3">
    <source>
        <dbReference type="ARBA" id="ARBA00023235"/>
    </source>
</evidence>
<dbReference type="GO" id="GO:0140098">
    <property type="term" value="F:catalytic activity, acting on RNA"/>
    <property type="evidence" value="ECO:0007669"/>
    <property type="project" value="UniProtKB-ARBA"/>
</dbReference>
<evidence type="ECO:0000256" key="5">
    <source>
        <dbReference type="ARBA" id="ARBA00033164"/>
    </source>
</evidence>
<keyword evidence="9" id="KW-1185">Reference proteome</keyword>
<dbReference type="AlphaFoldDB" id="A0A6M8EJR1"/>
<dbReference type="InterPro" id="IPR006224">
    <property type="entry name" value="PsdUridine_synth_RluA-like_CS"/>
</dbReference>
<accession>A0A6M8EJR1</accession>
<dbReference type="GO" id="GO:0009982">
    <property type="term" value="F:pseudouridine synthase activity"/>
    <property type="evidence" value="ECO:0007669"/>
    <property type="project" value="InterPro"/>
</dbReference>
<dbReference type="PANTHER" id="PTHR21600">
    <property type="entry name" value="MITOCHONDRIAL RNA PSEUDOURIDINE SYNTHASE"/>
    <property type="match status" value="1"/>
</dbReference>
<dbReference type="SUPFAM" id="SSF55120">
    <property type="entry name" value="Pseudouridine synthase"/>
    <property type="match status" value="1"/>
</dbReference>
<dbReference type="GO" id="GO:0003723">
    <property type="term" value="F:RNA binding"/>
    <property type="evidence" value="ECO:0007669"/>
    <property type="project" value="UniProtKB-KW"/>
</dbReference>
<proteinExistence type="inferred from homology"/>
<keyword evidence="6" id="KW-0694">RNA-binding</keyword>
<dbReference type="KEGG" id="paco:AACT_2465"/>
<gene>
    <name evidence="8" type="primary">rluA</name>
    <name evidence="8" type="ORF">AACT_2465</name>
</gene>
<evidence type="ECO:0000313" key="9">
    <source>
        <dbReference type="Proteomes" id="UP000503483"/>
    </source>
</evidence>
<reference evidence="8 9" key="1">
    <citation type="submission" date="2019-08" db="EMBL/GenBank/DDBJ databases">
        <title>Complete genome sequence of Arcobacter acticola.</title>
        <authorList>
            <person name="Miller W."/>
        </authorList>
    </citation>
    <scope>NUCLEOTIDE SEQUENCE [LARGE SCALE GENOMIC DNA]</scope>
    <source>
        <strain evidence="8 9">KCTC 52212</strain>
    </source>
</reference>
<evidence type="ECO:0000256" key="2">
    <source>
        <dbReference type="ARBA" id="ARBA00010876"/>
    </source>
</evidence>
<evidence type="ECO:0000313" key="8">
    <source>
        <dbReference type="EMBL" id="QKE29556.1"/>
    </source>
</evidence>
<evidence type="ECO:0000259" key="7">
    <source>
        <dbReference type="Pfam" id="PF00849"/>
    </source>
</evidence>
<sequence length="252" mass="28565">MAIEYDKAYKLLAQQERISNSKAKELIDRGVVKVGDKKVLIARGEIRNDTHFTIKEIEKIKVIFEDKNILVVDKPAFLTADDVAKKFSGAILLNRLDKETSGVMMFAKNEEFQKRAITEFSQNRVYKEYVAIVDGKVVEEIVIDKPILTTKDRGMAKSKIDLKKGKPAKSTVSPILVEGNKSKIKVVIESGRTHQIRVHLNSVGLPIIGDAIYGRTASNINRVLLHSKVTKIFDYVFESKEPKEFRVYDFHS</sequence>
<dbReference type="Proteomes" id="UP000503483">
    <property type="component" value="Chromosome"/>
</dbReference>
<dbReference type="Pfam" id="PF00849">
    <property type="entry name" value="PseudoU_synth_2"/>
    <property type="match status" value="1"/>
</dbReference>
<dbReference type="RefSeq" id="WP_172127383.1">
    <property type="nucleotide sequence ID" value="NZ_CP042652.1"/>
</dbReference>
<dbReference type="CDD" id="cd02869">
    <property type="entry name" value="PseudoU_synth_RluA_like"/>
    <property type="match status" value="1"/>
</dbReference>
<dbReference type="Gene3D" id="3.30.2350.10">
    <property type="entry name" value="Pseudouridine synthase"/>
    <property type="match status" value="1"/>
</dbReference>
<dbReference type="PROSITE" id="PS01129">
    <property type="entry name" value="PSI_RLU"/>
    <property type="match status" value="1"/>
</dbReference>
<organism evidence="8 9">
    <name type="scientific">Arcobacter acticola</name>
    <dbReference type="NCBI Taxonomy" id="1849015"/>
    <lineage>
        <taxon>Bacteria</taxon>
        <taxon>Pseudomonadati</taxon>
        <taxon>Campylobacterota</taxon>
        <taxon>Epsilonproteobacteria</taxon>
        <taxon>Campylobacterales</taxon>
        <taxon>Arcobacteraceae</taxon>
        <taxon>Arcobacter</taxon>
    </lineage>
</organism>
<name>A0A6M8EJR1_9BACT</name>
<comment type="similarity">
    <text evidence="2">Belongs to the pseudouridine synthase RluA family.</text>
</comment>
<dbReference type="InterPro" id="IPR050188">
    <property type="entry name" value="RluA_PseudoU_synthase"/>
</dbReference>